<evidence type="ECO:0000313" key="1">
    <source>
        <dbReference type="EMBL" id="NGM82984.1"/>
    </source>
</evidence>
<sequence length="64" mass="7285">MKAQENKSAWPAVCDDRGRLFSEGMKKKCSRRRQADVNPVRLFLISAVLGTRVAFHSSSHLFIH</sequence>
<dbReference type="RefSeq" id="WP_165097912.1">
    <property type="nucleotide sequence ID" value="NZ_JAAKGU010000004.1"/>
</dbReference>
<gene>
    <name evidence="1" type="ORF">G5B47_11220</name>
</gene>
<name>A0A6M1PK83_9BACL</name>
<evidence type="ECO:0000313" key="2">
    <source>
        <dbReference type="Proteomes" id="UP000480151"/>
    </source>
</evidence>
<dbReference type="EMBL" id="JAAKGU010000004">
    <property type="protein sequence ID" value="NGM82984.1"/>
    <property type="molecule type" value="Genomic_DNA"/>
</dbReference>
<organism evidence="1 2">
    <name type="scientific">Paenibacillus apii</name>
    <dbReference type="NCBI Taxonomy" id="1850370"/>
    <lineage>
        <taxon>Bacteria</taxon>
        <taxon>Bacillati</taxon>
        <taxon>Bacillota</taxon>
        <taxon>Bacilli</taxon>
        <taxon>Bacillales</taxon>
        <taxon>Paenibacillaceae</taxon>
        <taxon>Paenibacillus</taxon>
    </lineage>
</organism>
<protein>
    <submittedName>
        <fullName evidence="1">Uncharacterized protein</fullName>
    </submittedName>
</protein>
<dbReference type="Proteomes" id="UP000480151">
    <property type="component" value="Unassembled WGS sequence"/>
</dbReference>
<accession>A0A6M1PK83</accession>
<dbReference type="AlphaFoldDB" id="A0A6M1PK83"/>
<reference evidence="1 2" key="1">
    <citation type="submission" date="2020-02" db="EMBL/GenBank/DDBJ databases">
        <authorList>
            <person name="Gao J."/>
            <person name="Sun J."/>
        </authorList>
    </citation>
    <scope>NUCLEOTIDE SEQUENCE [LARGE SCALE GENOMIC DNA]</scope>
    <source>
        <strain evidence="1 2">7124</strain>
    </source>
</reference>
<comment type="caution">
    <text evidence="1">The sequence shown here is derived from an EMBL/GenBank/DDBJ whole genome shotgun (WGS) entry which is preliminary data.</text>
</comment>
<proteinExistence type="predicted"/>
<keyword evidence="2" id="KW-1185">Reference proteome</keyword>